<gene>
    <name evidence="1" type="ORF">ACFP3R_27190</name>
</gene>
<dbReference type="InterPro" id="IPR009874">
    <property type="entry name" value="DUF1428"/>
</dbReference>
<dbReference type="Gene3D" id="3.30.70.100">
    <property type="match status" value="1"/>
</dbReference>
<organism evidence="1 2">
    <name type="scientific">Saccharothrix lopnurensis</name>
    <dbReference type="NCBI Taxonomy" id="1670621"/>
    <lineage>
        <taxon>Bacteria</taxon>
        <taxon>Bacillati</taxon>
        <taxon>Actinomycetota</taxon>
        <taxon>Actinomycetes</taxon>
        <taxon>Pseudonocardiales</taxon>
        <taxon>Pseudonocardiaceae</taxon>
        <taxon>Saccharothrix</taxon>
    </lineage>
</organism>
<reference evidence="2" key="1">
    <citation type="journal article" date="2019" name="Int. J. Syst. Evol. Microbiol.">
        <title>The Global Catalogue of Microorganisms (GCM) 10K type strain sequencing project: providing services to taxonomists for standard genome sequencing and annotation.</title>
        <authorList>
            <consortium name="The Broad Institute Genomics Platform"/>
            <consortium name="The Broad Institute Genome Sequencing Center for Infectious Disease"/>
            <person name="Wu L."/>
            <person name="Ma J."/>
        </authorList>
    </citation>
    <scope>NUCLEOTIDE SEQUENCE [LARGE SCALE GENOMIC DNA]</scope>
    <source>
        <strain evidence="2">CGMCC 4.7246</strain>
    </source>
</reference>
<sequence>MYVIWFLHRVPRAREEEFRTVVHRAIEVFRRHGAIGGTVFEMADPTAKYGCSDIESSVDVAADEVLYAELAYFHDRAHYDEVMPRVDADPELMVLYHELVRTVDIGRVVRAEFSTLFDLFNEAEHERYLAEPRTHWAPAPA</sequence>
<dbReference type="Proteomes" id="UP001596220">
    <property type="component" value="Unassembled WGS sequence"/>
</dbReference>
<protein>
    <submittedName>
        <fullName evidence="1">DUF1428 family protein</fullName>
    </submittedName>
</protein>
<dbReference type="SUPFAM" id="SSF54909">
    <property type="entry name" value="Dimeric alpha+beta barrel"/>
    <property type="match status" value="1"/>
</dbReference>
<evidence type="ECO:0000313" key="2">
    <source>
        <dbReference type="Proteomes" id="UP001596220"/>
    </source>
</evidence>
<evidence type="ECO:0000313" key="1">
    <source>
        <dbReference type="EMBL" id="MFC6092974.1"/>
    </source>
</evidence>
<dbReference type="EMBL" id="JBHSQO010000036">
    <property type="protein sequence ID" value="MFC6092974.1"/>
    <property type="molecule type" value="Genomic_DNA"/>
</dbReference>
<comment type="caution">
    <text evidence="1">The sequence shown here is derived from an EMBL/GenBank/DDBJ whole genome shotgun (WGS) entry which is preliminary data.</text>
</comment>
<dbReference type="Pfam" id="PF07237">
    <property type="entry name" value="DUF1428"/>
    <property type="match status" value="1"/>
</dbReference>
<keyword evidence="2" id="KW-1185">Reference proteome</keyword>
<name>A0ABW1PC43_9PSEU</name>
<dbReference type="InterPro" id="IPR011008">
    <property type="entry name" value="Dimeric_a/b-barrel"/>
</dbReference>
<accession>A0ABW1PC43</accession>
<proteinExistence type="predicted"/>
<dbReference type="RefSeq" id="WP_380639708.1">
    <property type="nucleotide sequence ID" value="NZ_JBHSQO010000036.1"/>
</dbReference>